<evidence type="ECO:0000256" key="2">
    <source>
        <dbReference type="SAM" id="MobiDB-lite"/>
    </source>
</evidence>
<feature type="domain" description="Cupin type-2" evidence="3">
    <location>
        <begin position="90"/>
        <end position="158"/>
    </location>
</feature>
<dbReference type="InterPro" id="IPR011051">
    <property type="entry name" value="RmlC_Cupin_sf"/>
</dbReference>
<name>A0AAV9Q6Z0_9PEZI</name>
<dbReference type="PANTHER" id="PTHR35848">
    <property type="entry name" value="OXALATE-BINDING PROTEIN"/>
    <property type="match status" value="1"/>
</dbReference>
<feature type="region of interest" description="Disordered" evidence="2">
    <location>
        <begin position="310"/>
        <end position="339"/>
    </location>
</feature>
<dbReference type="InterPro" id="IPR013096">
    <property type="entry name" value="Cupin_2"/>
</dbReference>
<dbReference type="GO" id="GO:0046872">
    <property type="term" value="F:metal ion binding"/>
    <property type="evidence" value="ECO:0007669"/>
    <property type="project" value="UniProtKB-KW"/>
</dbReference>
<reference evidence="4 5" key="1">
    <citation type="submission" date="2023-06" db="EMBL/GenBank/DDBJ databases">
        <title>Black Yeasts Isolated from many extreme environments.</title>
        <authorList>
            <person name="Coleine C."/>
            <person name="Stajich J.E."/>
            <person name="Selbmann L."/>
        </authorList>
    </citation>
    <scope>NUCLEOTIDE SEQUENCE [LARGE SCALE GENOMIC DNA]</scope>
    <source>
        <strain evidence="4 5">CCFEE 5887</strain>
    </source>
</reference>
<dbReference type="Gene3D" id="2.60.120.10">
    <property type="entry name" value="Jelly Rolls"/>
    <property type="match status" value="2"/>
</dbReference>
<dbReference type="SUPFAM" id="SSF51182">
    <property type="entry name" value="RmlC-like cupins"/>
    <property type="match status" value="1"/>
</dbReference>
<sequence>MQVRLSRPKLRVYSCNPTIGATPSNMTLQTEPPSGPIIIRWKDLEPSWHLPKQEPGFMRWMVQWVGGPEGYYNSNPGHAVISHDIAVGFQGMPPKNRQRGLHYHTITETYVVLRGQLLGWDGYGKEHLAGPLDCIYIPAGVPHGVRSYGDEPAELLWLHDALEKRGSSTYWFAGDYNPQDDSKEDIKVVRYNDILPNWEAAQALPPGHMHANLNYQGGVKGSQNFSPQHAVPNDKAALGLTIIPEGHKQLITGRPNAELCIIVRGKAVVTVDNRNEELNLKDAIYVPAGCSRTLRNHGQEPTYIVWVHARPSSHEPPPSPANGTLSNSAVTDGDVPHGG</sequence>
<gene>
    <name evidence="4" type="ORF">LTR25_005181</name>
</gene>
<dbReference type="Pfam" id="PF07883">
    <property type="entry name" value="Cupin_2"/>
    <property type="match status" value="2"/>
</dbReference>
<accession>A0AAV9Q6Z0</accession>
<keyword evidence="5" id="KW-1185">Reference proteome</keyword>
<organism evidence="4 5">
    <name type="scientific">Vermiconidia calcicola</name>
    <dbReference type="NCBI Taxonomy" id="1690605"/>
    <lineage>
        <taxon>Eukaryota</taxon>
        <taxon>Fungi</taxon>
        <taxon>Dikarya</taxon>
        <taxon>Ascomycota</taxon>
        <taxon>Pezizomycotina</taxon>
        <taxon>Dothideomycetes</taxon>
        <taxon>Dothideomycetidae</taxon>
        <taxon>Mycosphaerellales</taxon>
        <taxon>Extremaceae</taxon>
        <taxon>Vermiconidia</taxon>
    </lineage>
</organism>
<evidence type="ECO:0000256" key="1">
    <source>
        <dbReference type="ARBA" id="ARBA00022723"/>
    </source>
</evidence>
<evidence type="ECO:0000313" key="4">
    <source>
        <dbReference type="EMBL" id="KAK5536507.1"/>
    </source>
</evidence>
<dbReference type="AlphaFoldDB" id="A0AAV9Q6Z0"/>
<evidence type="ECO:0000313" key="5">
    <source>
        <dbReference type="Proteomes" id="UP001345827"/>
    </source>
</evidence>
<comment type="caution">
    <text evidence="4">The sequence shown here is derived from an EMBL/GenBank/DDBJ whole genome shotgun (WGS) entry which is preliminary data.</text>
</comment>
<feature type="compositionally biased region" description="Polar residues" evidence="2">
    <location>
        <begin position="321"/>
        <end position="330"/>
    </location>
</feature>
<evidence type="ECO:0000259" key="3">
    <source>
        <dbReference type="Pfam" id="PF07883"/>
    </source>
</evidence>
<dbReference type="PANTHER" id="PTHR35848:SF6">
    <property type="entry name" value="CUPIN TYPE-2 DOMAIN-CONTAINING PROTEIN"/>
    <property type="match status" value="1"/>
</dbReference>
<keyword evidence="1" id="KW-0479">Metal-binding</keyword>
<dbReference type="CDD" id="cd02208">
    <property type="entry name" value="cupin_RmlC-like"/>
    <property type="match status" value="1"/>
</dbReference>
<protein>
    <recommendedName>
        <fullName evidence="3">Cupin type-2 domain-containing protein</fullName>
    </recommendedName>
</protein>
<feature type="domain" description="Cupin type-2" evidence="3">
    <location>
        <begin position="254"/>
        <end position="307"/>
    </location>
</feature>
<proteinExistence type="predicted"/>
<dbReference type="EMBL" id="JAXLQG010000008">
    <property type="protein sequence ID" value="KAK5536507.1"/>
    <property type="molecule type" value="Genomic_DNA"/>
</dbReference>
<dbReference type="InterPro" id="IPR014710">
    <property type="entry name" value="RmlC-like_jellyroll"/>
</dbReference>
<dbReference type="Proteomes" id="UP001345827">
    <property type="component" value="Unassembled WGS sequence"/>
</dbReference>
<dbReference type="InterPro" id="IPR051610">
    <property type="entry name" value="GPI/OXD"/>
</dbReference>